<dbReference type="Gene3D" id="3.40.50.10330">
    <property type="entry name" value="Probable inorganic polyphosphate/atp-NAD kinase, domain 1"/>
    <property type="match status" value="1"/>
</dbReference>
<protein>
    <submittedName>
        <fullName evidence="1">NAD kinase</fullName>
    </submittedName>
</protein>
<dbReference type="PATRIC" id="fig|394096.3.peg.2932"/>
<dbReference type="InterPro" id="IPR016064">
    <property type="entry name" value="NAD/diacylglycerol_kinase_sf"/>
</dbReference>
<dbReference type="Gene3D" id="2.60.200.30">
    <property type="entry name" value="Probable inorganic polyphosphate/atp-NAD kinase, domain 2"/>
    <property type="match status" value="1"/>
</dbReference>
<reference evidence="1 2" key="1">
    <citation type="submission" date="2014-04" db="EMBL/GenBank/DDBJ databases">
        <title>Genome assembly of Hyalangium minutum DSM 14724.</title>
        <authorList>
            <person name="Sharma G."/>
            <person name="Subramanian S."/>
        </authorList>
    </citation>
    <scope>NUCLEOTIDE SEQUENCE [LARGE SCALE GENOMIC DNA]</scope>
    <source>
        <strain evidence="1 2">DSM 14724</strain>
    </source>
</reference>
<evidence type="ECO:0000313" key="2">
    <source>
        <dbReference type="Proteomes" id="UP000028725"/>
    </source>
</evidence>
<accession>A0A085WMS3</accession>
<dbReference type="OrthoDB" id="1889537at2"/>
<gene>
    <name evidence="1" type="ORF">DB31_6888</name>
</gene>
<dbReference type="Proteomes" id="UP000028725">
    <property type="component" value="Unassembled WGS sequence"/>
</dbReference>
<keyword evidence="2" id="KW-1185">Reference proteome</keyword>
<dbReference type="RefSeq" id="WP_044187650.1">
    <property type="nucleotide sequence ID" value="NZ_JMCB01000005.1"/>
</dbReference>
<dbReference type="GO" id="GO:0019674">
    <property type="term" value="P:NAD+ metabolic process"/>
    <property type="evidence" value="ECO:0007669"/>
    <property type="project" value="InterPro"/>
</dbReference>
<dbReference type="GO" id="GO:0003951">
    <property type="term" value="F:NAD+ kinase activity"/>
    <property type="evidence" value="ECO:0007669"/>
    <property type="project" value="InterPro"/>
</dbReference>
<dbReference type="EMBL" id="JMCB01000005">
    <property type="protein sequence ID" value="KFE68986.1"/>
    <property type="molecule type" value="Genomic_DNA"/>
</dbReference>
<dbReference type="AlphaFoldDB" id="A0A085WMS3"/>
<dbReference type="SUPFAM" id="SSF111331">
    <property type="entry name" value="NAD kinase/diacylglycerol kinase-like"/>
    <property type="match status" value="1"/>
</dbReference>
<evidence type="ECO:0000313" key="1">
    <source>
        <dbReference type="EMBL" id="KFE68986.1"/>
    </source>
</evidence>
<organism evidence="1 2">
    <name type="scientific">Hyalangium minutum</name>
    <dbReference type="NCBI Taxonomy" id="394096"/>
    <lineage>
        <taxon>Bacteria</taxon>
        <taxon>Pseudomonadati</taxon>
        <taxon>Myxococcota</taxon>
        <taxon>Myxococcia</taxon>
        <taxon>Myxococcales</taxon>
        <taxon>Cystobacterineae</taxon>
        <taxon>Archangiaceae</taxon>
        <taxon>Hyalangium</taxon>
    </lineage>
</organism>
<keyword evidence="1" id="KW-0808">Transferase</keyword>
<dbReference type="InterPro" id="IPR017438">
    <property type="entry name" value="ATP-NAD_kinase_N"/>
</dbReference>
<dbReference type="InterPro" id="IPR017437">
    <property type="entry name" value="ATP-NAD_kinase_PpnK-typ_C"/>
</dbReference>
<sequence>MFEKIILVTRKTRLEELVERLNTRAQARFYLEHAGQDFEDYAREDDAYRRALDGLHGALSLGLPVQQVDRSLVPTFLFSGKEVVVAVGQDGLVANVAKYVGGQPLVGVNPDLSRFDGVLLPFGVTGARAAVRKTLEGKASVREVTLAEVRLQDGQRLLAFNDLFLGARTHVSARYTLRYGDTAEPQSSSGVVVSTGAGSSGWLSSIFNLARGITESTGGVPGSAWRMGWEDPRLAFVVREPFISRHSSARLISGFVTAEHELVLESRMPSGGVIFSDGVEEDFLAFSAGATAHIRPAAQRARLVVP</sequence>
<dbReference type="STRING" id="394096.DB31_6888"/>
<comment type="caution">
    <text evidence="1">The sequence shown here is derived from an EMBL/GenBank/DDBJ whole genome shotgun (WGS) entry which is preliminary data.</text>
</comment>
<keyword evidence="1" id="KW-0418">Kinase</keyword>
<proteinExistence type="predicted"/>
<name>A0A085WMS3_9BACT</name>